<comment type="subcellular location">
    <subcellularLocation>
        <location evidence="1">Nucleus</location>
    </subcellularLocation>
</comment>
<feature type="domain" description="Zn(2)-C6 fungal-type" evidence="6">
    <location>
        <begin position="9"/>
        <end position="37"/>
    </location>
</feature>
<evidence type="ECO:0000313" key="7">
    <source>
        <dbReference type="EMBL" id="KIW13360.1"/>
    </source>
</evidence>
<dbReference type="Pfam" id="PF11951">
    <property type="entry name" value="Fungal_trans_2"/>
    <property type="match status" value="1"/>
</dbReference>
<dbReference type="RefSeq" id="XP_016233576.1">
    <property type="nucleotide sequence ID" value="XM_016382873.1"/>
</dbReference>
<dbReference type="PANTHER" id="PTHR37534">
    <property type="entry name" value="TRANSCRIPTIONAL ACTIVATOR PROTEIN UGA3"/>
    <property type="match status" value="1"/>
</dbReference>
<proteinExistence type="predicted"/>
<evidence type="ECO:0000256" key="3">
    <source>
        <dbReference type="ARBA" id="ARBA00023125"/>
    </source>
</evidence>
<gene>
    <name evidence="7" type="ORF">PV08_08548</name>
</gene>
<evidence type="ECO:0000256" key="5">
    <source>
        <dbReference type="ARBA" id="ARBA00023242"/>
    </source>
</evidence>
<evidence type="ECO:0000256" key="4">
    <source>
        <dbReference type="ARBA" id="ARBA00023163"/>
    </source>
</evidence>
<dbReference type="InterPro" id="IPR001138">
    <property type="entry name" value="Zn2Cys6_DnaBD"/>
</dbReference>
<sequence>MKQDGPRSHCWECRRRTLVCDFNFPECGRCTRSGITCPGYGVKPVRLRWLAPGQVKARNRKRRVDDKETAEVQAASPVAIDIPRGVGTDVHVFMRAADYYNTRIYPNLLPMLELDPNGAIYPITSTIFQRGLASPDHRRLALVCMSLNHQINQCKMALESHNLCTELLHYRGIMIRSLRDDLKAQEKCTSDLVITGMLILLLLDAQQRTPADWRCHLEGAYKALVLRGGLSTLTESTGVGPLLRSCIFIAVLGDTTSHASNLPASYIHYQQVESMIQGCGHNYLALHKFPPELFAQLVTIGHLRFRATNPHEEPRGTDNILQEAHNVLQNIQCFSPGQWAELKPRSTADWAFIGRVYQAATIIYCISSLQSLSVLPSTSSLQNSCLMQSELLQSLLEEGLLVPKLRWFLLWPLVILGTQATSGDYTVRRIFVQNKLSEMSRFMGVSSPLAAKDVLERFWASGKAGWDDCFDKQYVFTSQIALNVGSPK</sequence>
<dbReference type="InterPro" id="IPR036864">
    <property type="entry name" value="Zn2-C6_fun-type_DNA-bd_sf"/>
</dbReference>
<dbReference type="SUPFAM" id="SSF57701">
    <property type="entry name" value="Zn2/Cys6 DNA-binding domain"/>
    <property type="match status" value="1"/>
</dbReference>
<dbReference type="GO" id="GO:0005634">
    <property type="term" value="C:nucleus"/>
    <property type="evidence" value="ECO:0007669"/>
    <property type="project" value="UniProtKB-SubCell"/>
</dbReference>
<dbReference type="OrthoDB" id="4115141at2759"/>
<dbReference type="GeneID" id="27335631"/>
<dbReference type="HOGENOM" id="CLU_021916_2_1_1"/>
<dbReference type="GO" id="GO:0000981">
    <property type="term" value="F:DNA-binding transcription factor activity, RNA polymerase II-specific"/>
    <property type="evidence" value="ECO:0007669"/>
    <property type="project" value="InterPro"/>
</dbReference>
<reference evidence="7 8" key="1">
    <citation type="submission" date="2015-01" db="EMBL/GenBank/DDBJ databases">
        <title>The Genome Sequence of Exophiala spinifera CBS89968.</title>
        <authorList>
            <consortium name="The Broad Institute Genomics Platform"/>
            <person name="Cuomo C."/>
            <person name="de Hoog S."/>
            <person name="Gorbushina A."/>
            <person name="Stielow B."/>
            <person name="Teixiera M."/>
            <person name="Abouelleil A."/>
            <person name="Chapman S.B."/>
            <person name="Priest M."/>
            <person name="Young S.K."/>
            <person name="Wortman J."/>
            <person name="Nusbaum C."/>
            <person name="Birren B."/>
        </authorList>
    </citation>
    <scope>NUCLEOTIDE SEQUENCE [LARGE SCALE GENOMIC DNA]</scope>
    <source>
        <strain evidence="7 8">CBS 89968</strain>
    </source>
</reference>
<dbReference type="CDD" id="cd00067">
    <property type="entry name" value="GAL4"/>
    <property type="match status" value="1"/>
</dbReference>
<name>A0A0D2B3V3_9EURO</name>
<keyword evidence="5" id="KW-0539">Nucleus</keyword>
<dbReference type="PANTHER" id="PTHR37534:SF48">
    <property type="entry name" value="FINGER DOMAIN PROTEIN, PUTATIVE-RELATED"/>
    <property type="match status" value="1"/>
</dbReference>
<dbReference type="GO" id="GO:0045944">
    <property type="term" value="P:positive regulation of transcription by RNA polymerase II"/>
    <property type="evidence" value="ECO:0007669"/>
    <property type="project" value="TreeGrafter"/>
</dbReference>
<accession>A0A0D2B3V3</accession>
<dbReference type="GO" id="GO:0000976">
    <property type="term" value="F:transcription cis-regulatory region binding"/>
    <property type="evidence" value="ECO:0007669"/>
    <property type="project" value="TreeGrafter"/>
</dbReference>
<dbReference type="Gene3D" id="4.10.240.10">
    <property type="entry name" value="Zn(2)-C6 fungal-type DNA-binding domain"/>
    <property type="match status" value="1"/>
</dbReference>
<dbReference type="STRING" id="91928.A0A0D2B3V3"/>
<evidence type="ECO:0000256" key="1">
    <source>
        <dbReference type="ARBA" id="ARBA00004123"/>
    </source>
</evidence>
<dbReference type="Proteomes" id="UP000053328">
    <property type="component" value="Unassembled WGS sequence"/>
</dbReference>
<evidence type="ECO:0000259" key="6">
    <source>
        <dbReference type="PROSITE" id="PS50048"/>
    </source>
</evidence>
<dbReference type="PROSITE" id="PS50048">
    <property type="entry name" value="ZN2_CY6_FUNGAL_2"/>
    <property type="match status" value="1"/>
</dbReference>
<keyword evidence="2" id="KW-0805">Transcription regulation</keyword>
<organism evidence="7 8">
    <name type="scientific">Exophiala spinifera</name>
    <dbReference type="NCBI Taxonomy" id="91928"/>
    <lineage>
        <taxon>Eukaryota</taxon>
        <taxon>Fungi</taxon>
        <taxon>Dikarya</taxon>
        <taxon>Ascomycota</taxon>
        <taxon>Pezizomycotina</taxon>
        <taxon>Eurotiomycetes</taxon>
        <taxon>Chaetothyriomycetidae</taxon>
        <taxon>Chaetothyriales</taxon>
        <taxon>Herpotrichiellaceae</taxon>
        <taxon>Exophiala</taxon>
    </lineage>
</organism>
<evidence type="ECO:0000256" key="2">
    <source>
        <dbReference type="ARBA" id="ARBA00023015"/>
    </source>
</evidence>
<dbReference type="EMBL" id="KN847497">
    <property type="protein sequence ID" value="KIW13360.1"/>
    <property type="molecule type" value="Genomic_DNA"/>
</dbReference>
<dbReference type="VEuPathDB" id="FungiDB:PV08_08548"/>
<keyword evidence="4" id="KW-0804">Transcription</keyword>
<dbReference type="InterPro" id="IPR021858">
    <property type="entry name" value="Fun_TF"/>
</dbReference>
<keyword evidence="3" id="KW-0238">DNA-binding</keyword>
<dbReference type="GO" id="GO:0008270">
    <property type="term" value="F:zinc ion binding"/>
    <property type="evidence" value="ECO:0007669"/>
    <property type="project" value="InterPro"/>
</dbReference>
<dbReference type="AlphaFoldDB" id="A0A0D2B3V3"/>
<protein>
    <recommendedName>
        <fullName evidence="6">Zn(2)-C6 fungal-type domain-containing protein</fullName>
    </recommendedName>
</protein>
<keyword evidence="8" id="KW-1185">Reference proteome</keyword>
<dbReference type="Pfam" id="PF00172">
    <property type="entry name" value="Zn_clus"/>
    <property type="match status" value="1"/>
</dbReference>
<evidence type="ECO:0000313" key="8">
    <source>
        <dbReference type="Proteomes" id="UP000053328"/>
    </source>
</evidence>